<organism evidence="9 10">
    <name type="scientific">Candidatus Beckwithbacteria bacterium CG1_02_47_37</name>
    <dbReference type="NCBI Taxonomy" id="1805034"/>
    <lineage>
        <taxon>Bacteria</taxon>
        <taxon>Candidatus Beckwithiibacteriota</taxon>
    </lineage>
</organism>
<comment type="function">
    <text evidence="5">This is one of the proteins that binds to the 5S RNA in the ribosome where it forms part of the central protuberance.</text>
</comment>
<dbReference type="Proteomes" id="UP000183144">
    <property type="component" value="Unassembled WGS sequence"/>
</dbReference>
<dbReference type="InterPro" id="IPR001021">
    <property type="entry name" value="Ribosomal_bL25_long"/>
</dbReference>
<dbReference type="EMBL" id="MNUI01000035">
    <property type="protein sequence ID" value="OIN89305.1"/>
    <property type="molecule type" value="Genomic_DNA"/>
</dbReference>
<dbReference type="STRING" id="1805034.AUJ59_01935"/>
<dbReference type="Pfam" id="PF01386">
    <property type="entry name" value="Ribosomal_L25p"/>
    <property type="match status" value="1"/>
</dbReference>
<evidence type="ECO:0000313" key="10">
    <source>
        <dbReference type="Proteomes" id="UP000183144"/>
    </source>
</evidence>
<keyword evidence="2 5" id="KW-0694">RNA-binding</keyword>
<evidence type="ECO:0000313" key="9">
    <source>
        <dbReference type="EMBL" id="OIN89305.1"/>
    </source>
</evidence>
<accession>A0A1J4RPH1</accession>
<name>A0A1J4RPH1_9BACT</name>
<dbReference type="PANTHER" id="PTHR33284">
    <property type="entry name" value="RIBOSOMAL PROTEIN L25/GLN-TRNA SYNTHETASE, ANTI-CODON-BINDING DOMAIN-CONTAINING PROTEIN"/>
    <property type="match status" value="1"/>
</dbReference>
<gene>
    <name evidence="5" type="primary">rplY</name>
    <name evidence="5" type="synonym">ctc</name>
    <name evidence="9" type="ORF">AUJ59_01935</name>
</gene>
<protein>
    <recommendedName>
        <fullName evidence="5">Large ribosomal subunit protein bL25</fullName>
    </recommendedName>
    <alternativeName>
        <fullName evidence="5">General stress protein CTC</fullName>
    </alternativeName>
</protein>
<dbReference type="Pfam" id="PF14693">
    <property type="entry name" value="Ribosomal_TL5_C"/>
    <property type="match status" value="1"/>
</dbReference>
<comment type="subunit">
    <text evidence="5">Part of the 50S ribosomal subunit; part of the 5S rRNA/L5/L18/L25 subcomplex. Contacts the 5S rRNA. Binds to the 5S rRNA independently of L5 and L18.</text>
</comment>
<dbReference type="InterPro" id="IPR020056">
    <property type="entry name" value="Rbsml_bL25/Gln-tRNA_synth_N"/>
</dbReference>
<dbReference type="Gene3D" id="2.40.240.10">
    <property type="entry name" value="Ribosomal Protein L25, Chain P"/>
    <property type="match status" value="1"/>
</dbReference>
<dbReference type="SUPFAM" id="SSF50715">
    <property type="entry name" value="Ribosomal protein L25-like"/>
    <property type="match status" value="1"/>
</dbReference>
<proteinExistence type="inferred from homology"/>
<evidence type="ECO:0000256" key="4">
    <source>
        <dbReference type="ARBA" id="ARBA00023274"/>
    </source>
</evidence>
<evidence type="ECO:0000256" key="3">
    <source>
        <dbReference type="ARBA" id="ARBA00022980"/>
    </source>
</evidence>
<feature type="domain" description="Large ribosomal subunit protein bL25 beta" evidence="8">
    <location>
        <begin position="102"/>
        <end position="187"/>
    </location>
</feature>
<evidence type="ECO:0000256" key="5">
    <source>
        <dbReference type="HAMAP-Rule" id="MF_01334"/>
    </source>
</evidence>
<dbReference type="HAMAP" id="MF_01334">
    <property type="entry name" value="Ribosomal_bL25_CTC"/>
    <property type="match status" value="1"/>
</dbReference>
<dbReference type="CDD" id="cd00495">
    <property type="entry name" value="Ribosomal_L25_TL5_CTC"/>
    <property type="match status" value="1"/>
</dbReference>
<sequence length="237" mass="25502">MAQALKLTAQKRTLTGRKVKQLRRKQILPANIYGKDVKSLAIELPVKEFKSVLAQAGETNIINVSVDKEAKSRPVLVHHVQVDPVSDELLHADLRQVDLTKKVTVMVPLELKGASPAVAKGGVLVRLLNEVEIEALPSDLPDKLEVDITGLEEIGQSITLKQVPLDTVKVKLLTENPDELVVKIEAPAKEEEPVVAAAPVAEVAKEGEPPAAAKAPAGEEAKQPVPDQDKKPAPKKA</sequence>
<dbReference type="GO" id="GO:0006412">
    <property type="term" value="P:translation"/>
    <property type="evidence" value="ECO:0007669"/>
    <property type="project" value="UniProtKB-UniRule"/>
</dbReference>
<dbReference type="InterPro" id="IPR020057">
    <property type="entry name" value="Ribosomal_bL25_b-dom"/>
</dbReference>
<evidence type="ECO:0000256" key="1">
    <source>
        <dbReference type="ARBA" id="ARBA00022730"/>
    </source>
</evidence>
<dbReference type="InterPro" id="IPR020930">
    <property type="entry name" value="Ribosomal_uL5_bac-type"/>
</dbReference>
<evidence type="ECO:0000259" key="7">
    <source>
        <dbReference type="Pfam" id="PF01386"/>
    </source>
</evidence>
<keyword evidence="1 5" id="KW-0699">rRNA-binding</keyword>
<comment type="caution">
    <text evidence="9">The sequence shown here is derived from an EMBL/GenBank/DDBJ whole genome shotgun (WGS) entry which is preliminary data.</text>
</comment>
<dbReference type="AlphaFoldDB" id="A0A1J4RPH1"/>
<dbReference type="GO" id="GO:0022625">
    <property type="term" value="C:cytosolic large ribosomal subunit"/>
    <property type="evidence" value="ECO:0007669"/>
    <property type="project" value="TreeGrafter"/>
</dbReference>
<dbReference type="GO" id="GO:0003735">
    <property type="term" value="F:structural constituent of ribosome"/>
    <property type="evidence" value="ECO:0007669"/>
    <property type="project" value="InterPro"/>
</dbReference>
<dbReference type="NCBIfam" id="TIGR00731">
    <property type="entry name" value="bL25_bact_ctc"/>
    <property type="match status" value="1"/>
</dbReference>
<feature type="domain" description="Large ribosomal subunit protein bL25 L25" evidence="7">
    <location>
        <begin position="7"/>
        <end position="94"/>
    </location>
</feature>
<feature type="compositionally biased region" description="Basic and acidic residues" evidence="6">
    <location>
        <begin position="217"/>
        <end position="237"/>
    </location>
</feature>
<comment type="similarity">
    <text evidence="5">Belongs to the bacterial ribosomal protein bL25 family. CTC subfamily.</text>
</comment>
<dbReference type="InterPro" id="IPR037121">
    <property type="entry name" value="Ribosomal_bL25_C"/>
</dbReference>
<evidence type="ECO:0000256" key="2">
    <source>
        <dbReference type="ARBA" id="ARBA00022884"/>
    </source>
</evidence>
<keyword evidence="4 5" id="KW-0687">Ribonucleoprotein</keyword>
<dbReference type="PANTHER" id="PTHR33284:SF1">
    <property type="entry name" value="RIBOSOMAL PROTEIN L25_GLN-TRNA SYNTHETASE, ANTI-CODON-BINDING DOMAIN-CONTAINING PROTEIN"/>
    <property type="match status" value="1"/>
</dbReference>
<dbReference type="InterPro" id="IPR011035">
    <property type="entry name" value="Ribosomal_bL25/Gln-tRNA_synth"/>
</dbReference>
<evidence type="ECO:0000256" key="6">
    <source>
        <dbReference type="SAM" id="MobiDB-lite"/>
    </source>
</evidence>
<dbReference type="Gene3D" id="2.170.120.20">
    <property type="entry name" value="Ribosomal protein L25, beta domain"/>
    <property type="match status" value="1"/>
</dbReference>
<feature type="region of interest" description="Disordered" evidence="6">
    <location>
        <begin position="202"/>
        <end position="237"/>
    </location>
</feature>
<reference evidence="9 10" key="1">
    <citation type="journal article" date="2016" name="Environ. Microbiol.">
        <title>Genomic resolution of a cold subsurface aquifer community provides metabolic insights for novel microbes adapted to high CO concentrations.</title>
        <authorList>
            <person name="Probst A.J."/>
            <person name="Castelle C.J."/>
            <person name="Singh A."/>
            <person name="Brown C.T."/>
            <person name="Anantharaman K."/>
            <person name="Sharon I."/>
            <person name="Hug L.A."/>
            <person name="Burstein D."/>
            <person name="Emerson J.B."/>
            <person name="Thomas B.C."/>
            <person name="Banfield J.F."/>
        </authorList>
    </citation>
    <scope>NUCLEOTIDE SEQUENCE [LARGE SCALE GENOMIC DNA]</scope>
    <source>
        <strain evidence="9">CG1_02_47_37</strain>
    </source>
</reference>
<dbReference type="GO" id="GO:0008097">
    <property type="term" value="F:5S rRNA binding"/>
    <property type="evidence" value="ECO:0007669"/>
    <property type="project" value="InterPro"/>
</dbReference>
<dbReference type="InterPro" id="IPR029751">
    <property type="entry name" value="Ribosomal_L25_dom"/>
</dbReference>
<evidence type="ECO:0000259" key="8">
    <source>
        <dbReference type="Pfam" id="PF14693"/>
    </source>
</evidence>
<keyword evidence="3 5" id="KW-0689">Ribosomal protein</keyword>